<organism evidence="2 3">
    <name type="scientific">Novosphingobium pokkalii</name>
    <dbReference type="NCBI Taxonomy" id="1770194"/>
    <lineage>
        <taxon>Bacteria</taxon>
        <taxon>Pseudomonadati</taxon>
        <taxon>Pseudomonadota</taxon>
        <taxon>Alphaproteobacteria</taxon>
        <taxon>Sphingomonadales</taxon>
        <taxon>Sphingomonadaceae</taxon>
        <taxon>Novosphingobium</taxon>
    </lineage>
</organism>
<keyword evidence="1" id="KW-0472">Membrane</keyword>
<keyword evidence="2" id="KW-0645">Protease</keyword>
<dbReference type="Gene3D" id="1.10.390.10">
    <property type="entry name" value="Neutral Protease Domain 2"/>
    <property type="match status" value="1"/>
</dbReference>
<feature type="transmembrane region" description="Helical" evidence="1">
    <location>
        <begin position="409"/>
        <end position="433"/>
    </location>
</feature>
<feature type="transmembrane region" description="Helical" evidence="1">
    <location>
        <begin position="445"/>
        <end position="467"/>
    </location>
</feature>
<dbReference type="RefSeq" id="WP_191322573.1">
    <property type="nucleotide sequence ID" value="NZ_BMZP01000001.1"/>
</dbReference>
<evidence type="ECO:0000313" key="3">
    <source>
        <dbReference type="Proteomes" id="UP001595683"/>
    </source>
</evidence>
<keyword evidence="1" id="KW-1133">Transmembrane helix</keyword>
<dbReference type="EMBL" id="JBHRYE010000011">
    <property type="protein sequence ID" value="MFC3671314.1"/>
    <property type="molecule type" value="Genomic_DNA"/>
</dbReference>
<feature type="transmembrane region" description="Helical" evidence="1">
    <location>
        <begin position="528"/>
        <end position="545"/>
    </location>
</feature>
<dbReference type="Proteomes" id="UP001595683">
    <property type="component" value="Unassembled WGS sequence"/>
</dbReference>
<feature type="transmembrane region" description="Helical" evidence="1">
    <location>
        <begin position="245"/>
        <end position="262"/>
    </location>
</feature>
<feature type="transmembrane region" description="Helical" evidence="1">
    <location>
        <begin position="355"/>
        <end position="379"/>
    </location>
</feature>
<sequence length="1197" mass="132738">MFGRIAAFEIRYQLRSPVFWVVFALFFLLAFGAMASSQISLGGVPDNAQQNGTLGLALTQGVMTIFALFVVTAFVANVIVRDDDSGFGPLVRATRVRKFDYLFGRFAGAYVVALVVFAAVPLGSFIGSLMPWLDPETIGPNRLDAYLRPFVLLAMPTLLLSAAFFFAVATLTRSMMATYVAVVAALLVWGVTRGMLASHPDLRTLAALTDPFGIVALSLDTRYWTLAEINTRAFPVSAVFVQNRLIWLAVTLLALVFAGWRFRFASRPASRRQVRREARRARKLAQHAPHVVARLPDPDQAKARWPRLLARVGLEARMIARSPAFLVLVAVGVINALASLSLSDNLYGTKSYPATFLQIMALRSAFTLGPLVIAGFYAGELVWRDRERRISEIIDASALPSWALLLPKVLALALVLVLTVALGVVVGVAVQLVQGFAAIDIGEYLWWYLVPTALDMVLLAGLAVFLQVVSPAKYVGWGLLLAWFVSTIVASAMHWDHPLYQYASSVPNPLTDINGARVGWATNWWLRLYWGCLLVALMAAAHLLWPRGANNGVRVRAARALRHWRSPAGAVIGVALLAMAATGGWLFVQMNVRNAYENGERREIDAAELEKLYARYEHAPEPSVTHITLNVALEPEVPRLIASGVYDLVNATSQPLTVVHLMLPQHDRDILDLRIDGAHQSMADDRHQVRFFTFDRPLAPGARTTLRFKVRRWQQGINPLGDDTRLLANGTFLDNSEIAPTIGIQRAAMLDDPVKRRKHGLPGEHRMARLEDQSARNFNYIANASWVTSDITLSTAADQVPLAPGDKVSDRVEGGRRVARFVSQVPILNFWSIQSARYAVDTRDASGIGVSIYYDPHHPYNVARLQRAAHAALDYYRANFGPYQFRYARIVEFPGYASFAQAFAGTMPFSESIGFLGNFSDPDKIDYATYVAAHELSHQYWGHQEVSADMQGGTMMVETLAQYSALMVMKHLYGPDKIRRFLRYELDQYLASRGREAIEELPLARVENQPYIHYRKGAVALYLLQDRLGEDRVNAMLRGILDRYRFKGAPFSTSMDLVRGFHGLARNAQEHELVADLLETITLWDFKADGATTRKRPDGQWETTLTITAAKERDNGKGVATPVDLDQSVDIGLFTAQPGEGTFGKADVIAMQRQTIRNGKATITLLSARKPAYAGIDPYNMFIDRKSDDNVIAVTGS</sequence>
<dbReference type="InterPro" id="IPR027268">
    <property type="entry name" value="Peptidase_M4/M1_CTD_sf"/>
</dbReference>
<feature type="transmembrane region" description="Helical" evidence="1">
    <location>
        <begin position="474"/>
        <end position="495"/>
    </location>
</feature>
<feature type="transmembrane region" description="Helical" evidence="1">
    <location>
        <begin position="324"/>
        <end position="343"/>
    </location>
</feature>
<evidence type="ECO:0000256" key="1">
    <source>
        <dbReference type="SAM" id="Phobius"/>
    </source>
</evidence>
<keyword evidence="3" id="KW-1185">Reference proteome</keyword>
<protein>
    <submittedName>
        <fullName evidence="2">Aminopeptidase</fullName>
    </submittedName>
</protein>
<feature type="transmembrane region" description="Helical" evidence="1">
    <location>
        <begin position="176"/>
        <end position="196"/>
    </location>
</feature>
<keyword evidence="1" id="KW-0812">Transmembrane</keyword>
<name>A0ABV7V2E2_9SPHN</name>
<dbReference type="GO" id="GO:0004177">
    <property type="term" value="F:aminopeptidase activity"/>
    <property type="evidence" value="ECO:0007669"/>
    <property type="project" value="UniProtKB-KW"/>
</dbReference>
<feature type="transmembrane region" description="Helical" evidence="1">
    <location>
        <begin position="101"/>
        <end position="126"/>
    </location>
</feature>
<gene>
    <name evidence="2" type="ORF">ACFOOT_07750</name>
</gene>
<feature type="transmembrane region" description="Helical" evidence="1">
    <location>
        <begin position="566"/>
        <end position="588"/>
    </location>
</feature>
<dbReference type="SUPFAM" id="SSF55486">
    <property type="entry name" value="Metalloproteases ('zincins'), catalytic domain"/>
    <property type="match status" value="1"/>
</dbReference>
<evidence type="ECO:0000313" key="2">
    <source>
        <dbReference type="EMBL" id="MFC3671314.1"/>
    </source>
</evidence>
<proteinExistence type="predicted"/>
<keyword evidence="2" id="KW-0031">Aminopeptidase</keyword>
<keyword evidence="2" id="KW-0378">Hydrolase</keyword>
<comment type="caution">
    <text evidence="2">The sequence shown here is derived from an EMBL/GenBank/DDBJ whole genome shotgun (WGS) entry which is preliminary data.</text>
</comment>
<reference evidence="3" key="1">
    <citation type="journal article" date="2019" name="Int. J. Syst. Evol. Microbiol.">
        <title>The Global Catalogue of Microorganisms (GCM) 10K type strain sequencing project: providing services to taxonomists for standard genome sequencing and annotation.</title>
        <authorList>
            <consortium name="The Broad Institute Genomics Platform"/>
            <consortium name="The Broad Institute Genome Sequencing Center for Infectious Disease"/>
            <person name="Wu L."/>
            <person name="Ma J."/>
        </authorList>
    </citation>
    <scope>NUCLEOTIDE SEQUENCE [LARGE SCALE GENOMIC DNA]</scope>
    <source>
        <strain evidence="3">KCTC 42224</strain>
    </source>
</reference>
<feature type="transmembrane region" description="Helical" evidence="1">
    <location>
        <begin position="146"/>
        <end position="169"/>
    </location>
</feature>
<feature type="transmembrane region" description="Helical" evidence="1">
    <location>
        <begin position="61"/>
        <end position="80"/>
    </location>
</feature>
<accession>A0ABV7V2E2</accession>